<evidence type="ECO:0000256" key="3">
    <source>
        <dbReference type="ARBA" id="ARBA00022692"/>
    </source>
</evidence>
<proteinExistence type="inferred from homology"/>
<evidence type="ECO:0000313" key="8">
    <source>
        <dbReference type="Proteomes" id="UP000238563"/>
    </source>
</evidence>
<keyword evidence="8" id="KW-1185">Reference proteome</keyword>
<dbReference type="CDD" id="cd06662">
    <property type="entry name" value="SURF1"/>
    <property type="match status" value="1"/>
</dbReference>
<organism evidence="7 8">
    <name type="scientific">Phyllobacterium myrsinacearum</name>
    <dbReference type="NCBI Taxonomy" id="28101"/>
    <lineage>
        <taxon>Bacteria</taxon>
        <taxon>Pseudomonadati</taxon>
        <taxon>Pseudomonadota</taxon>
        <taxon>Alphaproteobacteria</taxon>
        <taxon>Hyphomicrobiales</taxon>
        <taxon>Phyllobacteriaceae</taxon>
        <taxon>Phyllobacterium</taxon>
    </lineage>
</organism>
<dbReference type="EMBL" id="PVBT01000008">
    <property type="protein sequence ID" value="PRD50122.1"/>
    <property type="molecule type" value="Genomic_DNA"/>
</dbReference>
<protein>
    <recommendedName>
        <fullName evidence="6">SURF1-like protein</fullName>
    </recommendedName>
</protein>
<reference evidence="7 8" key="1">
    <citation type="submission" date="2018-02" db="EMBL/GenBank/DDBJ databases">
        <title>The draft genome of Phyllobacterium myrsinacearum DSM5892.</title>
        <authorList>
            <person name="Li L."/>
            <person name="Liu L."/>
            <person name="Zhang X."/>
            <person name="Wang T."/>
        </authorList>
    </citation>
    <scope>NUCLEOTIDE SEQUENCE [LARGE SCALE GENOMIC DNA]</scope>
    <source>
        <strain evidence="7 8">DSM 5892</strain>
    </source>
</reference>
<keyword evidence="5 6" id="KW-0472">Membrane</keyword>
<comment type="caution">
    <text evidence="7">The sequence shown here is derived from an EMBL/GenBank/DDBJ whole genome shotgun (WGS) entry which is preliminary data.</text>
</comment>
<dbReference type="PROSITE" id="PS50895">
    <property type="entry name" value="SURF1"/>
    <property type="match status" value="1"/>
</dbReference>
<dbReference type="PANTHER" id="PTHR23427:SF2">
    <property type="entry name" value="SURFEIT LOCUS PROTEIN 1"/>
    <property type="match status" value="1"/>
</dbReference>
<keyword evidence="4 6" id="KW-1133">Transmembrane helix</keyword>
<dbReference type="Proteomes" id="UP000238563">
    <property type="component" value="Unassembled WGS sequence"/>
</dbReference>
<name>A0A2S9JBD5_9HYPH</name>
<accession>A0A2S9JBD5</accession>
<evidence type="ECO:0000256" key="5">
    <source>
        <dbReference type="ARBA" id="ARBA00023136"/>
    </source>
</evidence>
<evidence type="ECO:0000256" key="2">
    <source>
        <dbReference type="ARBA" id="ARBA00007165"/>
    </source>
</evidence>
<dbReference type="AlphaFoldDB" id="A0A2S9JBD5"/>
<dbReference type="InterPro" id="IPR045214">
    <property type="entry name" value="Surf1/Surf4"/>
</dbReference>
<dbReference type="Pfam" id="PF02104">
    <property type="entry name" value="SURF1"/>
    <property type="match status" value="1"/>
</dbReference>
<feature type="transmembrane region" description="Helical" evidence="6">
    <location>
        <begin position="12"/>
        <end position="34"/>
    </location>
</feature>
<evidence type="ECO:0000256" key="4">
    <source>
        <dbReference type="ARBA" id="ARBA00022989"/>
    </source>
</evidence>
<evidence type="ECO:0000256" key="6">
    <source>
        <dbReference type="RuleBase" id="RU363076"/>
    </source>
</evidence>
<dbReference type="OrthoDB" id="6079986at2"/>
<sequence length="260" mass="28841">MSDVAIPAKSARFPWITLSLSAILFVILIGLGTWQVERLQWKEALLATIAARTHSAPQPLAEIEKIWAQDHDVEYRPVTVTGRLLNDRERHFFATYEGYSGYFIYTPLQLDDGRAVFVNRGFVPYDQKNASTRQQGEVAGPVTVTGLARNPLAGKPSSILPDNDLVKNIYFWKDLSVMAAQSSINPEQLVPFFIDADKTPNPGGFPIGGVTIIDLPNSHLQYAVTWYGLAATLLAIVIISMVRRRQGDKAETQPSDLTSR</sequence>
<gene>
    <name evidence="7" type="ORF">C5750_22620</name>
</gene>
<dbReference type="InterPro" id="IPR002994">
    <property type="entry name" value="Surf1/Shy1"/>
</dbReference>
<dbReference type="RefSeq" id="WP_105737011.1">
    <property type="nucleotide sequence ID" value="NZ_PVBT01000008.1"/>
</dbReference>
<evidence type="ECO:0000256" key="1">
    <source>
        <dbReference type="ARBA" id="ARBA00004370"/>
    </source>
</evidence>
<keyword evidence="3 6" id="KW-0812">Transmembrane</keyword>
<comment type="subcellular location">
    <subcellularLocation>
        <location evidence="6">Cell membrane</location>
        <topology evidence="6">Multi-pass membrane protein</topology>
    </subcellularLocation>
    <subcellularLocation>
        <location evidence="1">Membrane</location>
    </subcellularLocation>
</comment>
<feature type="transmembrane region" description="Helical" evidence="6">
    <location>
        <begin position="224"/>
        <end position="242"/>
    </location>
</feature>
<dbReference type="PANTHER" id="PTHR23427">
    <property type="entry name" value="SURFEIT LOCUS PROTEIN"/>
    <property type="match status" value="1"/>
</dbReference>
<comment type="similarity">
    <text evidence="2 6">Belongs to the SURF1 family.</text>
</comment>
<evidence type="ECO:0000313" key="7">
    <source>
        <dbReference type="EMBL" id="PRD50122.1"/>
    </source>
</evidence>
<keyword evidence="6" id="KW-1003">Cell membrane</keyword>
<dbReference type="GO" id="GO:0005886">
    <property type="term" value="C:plasma membrane"/>
    <property type="evidence" value="ECO:0007669"/>
    <property type="project" value="UniProtKB-SubCell"/>
</dbReference>